<protein>
    <submittedName>
        <fullName evidence="6">ABC transporter substrate-binding protein</fullName>
    </submittedName>
</protein>
<reference evidence="6 7" key="1">
    <citation type="journal article" date="2015" name="Stand. Genomic Sci.">
        <title>High quality draft genome sequence of the moderately halophilic bacterium Pontibacillus yanchengensis Y32(T) and comparison among Pontibacillus genomes.</title>
        <authorList>
            <person name="Huang J."/>
            <person name="Qiao Z.X."/>
            <person name="Tang J.W."/>
            <person name="Wang G."/>
        </authorList>
    </citation>
    <scope>NUCLEOTIDE SEQUENCE [LARGE SCALE GENOMIC DNA]</scope>
    <source>
        <strain evidence="6 7">Y32</strain>
    </source>
</reference>
<dbReference type="PANTHER" id="PTHR43649:SF34">
    <property type="entry name" value="ABC TRANSPORTER PERIPLASMIC-BINDING PROTEIN YCJN-RELATED"/>
    <property type="match status" value="1"/>
</dbReference>
<evidence type="ECO:0000313" key="7">
    <source>
        <dbReference type="Proteomes" id="UP000030147"/>
    </source>
</evidence>
<proteinExistence type="inferred from homology"/>
<keyword evidence="2" id="KW-0813">Transport</keyword>
<evidence type="ECO:0000256" key="1">
    <source>
        <dbReference type="ARBA" id="ARBA00008520"/>
    </source>
</evidence>
<dbReference type="Pfam" id="PF01547">
    <property type="entry name" value="SBP_bac_1"/>
    <property type="match status" value="1"/>
</dbReference>
<dbReference type="Proteomes" id="UP000030147">
    <property type="component" value="Unassembled WGS sequence"/>
</dbReference>
<dbReference type="EMBL" id="AVBF01000004">
    <property type="protein sequence ID" value="KGP74212.1"/>
    <property type="molecule type" value="Genomic_DNA"/>
</dbReference>
<dbReference type="PROSITE" id="PS51257">
    <property type="entry name" value="PROKAR_LIPOPROTEIN"/>
    <property type="match status" value="1"/>
</dbReference>
<accession>A0A0A2TED7</accession>
<organism evidence="6 7">
    <name type="scientific">Pontibacillus yanchengensis Y32</name>
    <dbReference type="NCBI Taxonomy" id="1385514"/>
    <lineage>
        <taxon>Bacteria</taxon>
        <taxon>Bacillati</taxon>
        <taxon>Bacillota</taxon>
        <taxon>Bacilli</taxon>
        <taxon>Bacillales</taxon>
        <taxon>Bacillaceae</taxon>
        <taxon>Pontibacillus</taxon>
    </lineage>
</organism>
<dbReference type="STRING" id="1385514.N782_09230"/>
<evidence type="ECO:0000256" key="4">
    <source>
        <dbReference type="SAM" id="MobiDB-lite"/>
    </source>
</evidence>
<dbReference type="InterPro" id="IPR050490">
    <property type="entry name" value="Bact_solute-bd_prot1"/>
</dbReference>
<gene>
    <name evidence="6" type="ORF">N782_09230</name>
</gene>
<evidence type="ECO:0000256" key="3">
    <source>
        <dbReference type="ARBA" id="ARBA00022729"/>
    </source>
</evidence>
<dbReference type="Gene3D" id="3.40.190.10">
    <property type="entry name" value="Periplasmic binding protein-like II"/>
    <property type="match status" value="2"/>
</dbReference>
<feature type="signal peptide" evidence="5">
    <location>
        <begin position="1"/>
        <end position="20"/>
    </location>
</feature>
<keyword evidence="7" id="KW-1185">Reference proteome</keyword>
<evidence type="ECO:0000256" key="5">
    <source>
        <dbReference type="SAM" id="SignalP"/>
    </source>
</evidence>
<comment type="caution">
    <text evidence="6">The sequence shown here is derived from an EMBL/GenBank/DDBJ whole genome shotgun (WGS) entry which is preliminary data.</text>
</comment>
<dbReference type="PANTHER" id="PTHR43649">
    <property type="entry name" value="ARABINOSE-BINDING PROTEIN-RELATED"/>
    <property type="match status" value="1"/>
</dbReference>
<feature type="region of interest" description="Disordered" evidence="4">
    <location>
        <begin position="25"/>
        <end position="59"/>
    </location>
</feature>
<evidence type="ECO:0000256" key="2">
    <source>
        <dbReference type="ARBA" id="ARBA00022448"/>
    </source>
</evidence>
<dbReference type="InterPro" id="IPR006059">
    <property type="entry name" value="SBP"/>
</dbReference>
<dbReference type="eggNOG" id="COG1653">
    <property type="taxonomic scope" value="Bacteria"/>
</dbReference>
<feature type="compositionally biased region" description="Acidic residues" evidence="4">
    <location>
        <begin position="35"/>
        <end position="52"/>
    </location>
</feature>
<evidence type="ECO:0000313" key="6">
    <source>
        <dbReference type="EMBL" id="KGP74212.1"/>
    </source>
</evidence>
<dbReference type="OrthoDB" id="9808332at2"/>
<comment type="similarity">
    <text evidence="1">Belongs to the bacterial solute-binding protein 1 family.</text>
</comment>
<sequence>MKKWFMFLLTLSFAASILVACGGDGAEDSGQSTDEGTEEETDNTSEGNDESANDSSGETTTIKFAAQNDNTPATKMAIEEFNNSQDKYKVEWVQMTNDSQQMHDQLLTSLSSGSGEYDVLSMDVVWAGEFAGAGYLETIDMKMDEAGLEYDNFNSGSMTAGNYKAKQYTLPFFPDLGLMFFRKDIVSEEDAKTLQSGDYSYDDLAKMAEQYAGKNETKTGFVYQSKQYEGLTVNVTEFTNQFENTKQGLEKMYEFTEASWTPDDILNYTEGETHTAFENGNAVFARNWPYMFGRLKNPEDSGAKVKMENVGIAPLPNGGSVGGWLLGINANSEKKEGAWEFIQFMAGPKGQKIMSTEGGYLPGYNPLLEDEDVLNSNELLTLDPFQKALKSTISRPVSPDYAKVSDTIQVSTHKYLSSGEGLEDAVNKIDGAVEE</sequence>
<dbReference type="AlphaFoldDB" id="A0A0A2TED7"/>
<keyword evidence="3 5" id="KW-0732">Signal</keyword>
<dbReference type="SUPFAM" id="SSF53850">
    <property type="entry name" value="Periplasmic binding protein-like II"/>
    <property type="match status" value="1"/>
</dbReference>
<dbReference type="RefSeq" id="WP_036815844.1">
    <property type="nucleotide sequence ID" value="NZ_AVBF01000004.1"/>
</dbReference>
<name>A0A0A2TED7_9BACI</name>
<feature type="chain" id="PRO_5038555869" evidence="5">
    <location>
        <begin position="21"/>
        <end position="435"/>
    </location>
</feature>